<dbReference type="RefSeq" id="WP_035840245.1">
    <property type="nucleotide sequence ID" value="NZ_JACHBQ010000001.1"/>
</dbReference>
<organism evidence="5 6">
    <name type="scientific">Cryobacterium roopkundense</name>
    <dbReference type="NCBI Taxonomy" id="1001240"/>
    <lineage>
        <taxon>Bacteria</taxon>
        <taxon>Bacillati</taxon>
        <taxon>Actinomycetota</taxon>
        <taxon>Actinomycetes</taxon>
        <taxon>Micrococcales</taxon>
        <taxon>Microbacteriaceae</taxon>
        <taxon>Cryobacterium</taxon>
    </lineage>
</organism>
<dbReference type="GO" id="GO:0003887">
    <property type="term" value="F:DNA-directed DNA polymerase activity"/>
    <property type="evidence" value="ECO:0007669"/>
    <property type="project" value="UniProtKB-EC"/>
</dbReference>
<dbReference type="Gene3D" id="3.40.50.10190">
    <property type="entry name" value="BRCT domain"/>
    <property type="match status" value="1"/>
</dbReference>
<name>A0A7W8ZTJ8_9MICO</name>
<keyword evidence="2" id="KW-0378">Hydrolase</keyword>
<proteinExistence type="predicted"/>
<dbReference type="OrthoDB" id="190275at2"/>
<dbReference type="CDD" id="cd06127">
    <property type="entry name" value="DEDDh"/>
    <property type="match status" value="1"/>
</dbReference>
<evidence type="ECO:0000256" key="2">
    <source>
        <dbReference type="ARBA" id="ARBA00022801"/>
    </source>
</evidence>
<dbReference type="SMART" id="SM00479">
    <property type="entry name" value="EXOIII"/>
    <property type="match status" value="1"/>
</dbReference>
<dbReference type="InterPro" id="IPR036420">
    <property type="entry name" value="BRCT_dom_sf"/>
</dbReference>
<dbReference type="InterPro" id="IPR012337">
    <property type="entry name" value="RNaseH-like_sf"/>
</dbReference>
<dbReference type="FunFam" id="3.30.420.10:FF:000045">
    <property type="entry name" value="3'-5' exonuclease DinG"/>
    <property type="match status" value="1"/>
</dbReference>
<gene>
    <name evidence="5" type="ORF">BJ997_000460</name>
</gene>
<dbReference type="Gene3D" id="3.30.420.10">
    <property type="entry name" value="Ribonuclease H-like superfamily/Ribonuclease H"/>
    <property type="match status" value="1"/>
</dbReference>
<dbReference type="AlphaFoldDB" id="A0A7W8ZTJ8"/>
<dbReference type="GO" id="GO:0005829">
    <property type="term" value="C:cytosol"/>
    <property type="evidence" value="ECO:0007669"/>
    <property type="project" value="TreeGrafter"/>
</dbReference>
<keyword evidence="5" id="KW-0808">Transferase</keyword>
<reference evidence="5 6" key="1">
    <citation type="submission" date="2020-08" db="EMBL/GenBank/DDBJ databases">
        <title>Sequencing the genomes of 1000 actinobacteria strains.</title>
        <authorList>
            <person name="Klenk H.-P."/>
        </authorList>
    </citation>
    <scope>NUCLEOTIDE SEQUENCE [LARGE SCALE GENOMIC DNA]</scope>
    <source>
        <strain evidence="5 6">DSM 21065</strain>
    </source>
</reference>
<dbReference type="Pfam" id="PF00929">
    <property type="entry name" value="RNase_T"/>
    <property type="match status" value="1"/>
</dbReference>
<evidence type="ECO:0000259" key="4">
    <source>
        <dbReference type="SMART" id="SM00479"/>
    </source>
</evidence>
<feature type="domain" description="Exonuclease" evidence="4">
    <location>
        <begin position="5"/>
        <end position="171"/>
    </location>
</feature>
<dbReference type="InterPro" id="IPR013520">
    <property type="entry name" value="Ribonucl_H"/>
</dbReference>
<dbReference type="Proteomes" id="UP000561726">
    <property type="component" value="Unassembled WGS sequence"/>
</dbReference>
<dbReference type="GO" id="GO:0008408">
    <property type="term" value="F:3'-5' exonuclease activity"/>
    <property type="evidence" value="ECO:0007669"/>
    <property type="project" value="TreeGrafter"/>
</dbReference>
<dbReference type="PANTHER" id="PTHR30231">
    <property type="entry name" value="DNA POLYMERASE III SUBUNIT EPSILON"/>
    <property type="match status" value="1"/>
</dbReference>
<dbReference type="InterPro" id="IPR036397">
    <property type="entry name" value="RNaseH_sf"/>
</dbReference>
<dbReference type="PANTHER" id="PTHR30231:SF4">
    <property type="entry name" value="PROTEIN NEN2"/>
    <property type="match status" value="1"/>
</dbReference>
<dbReference type="GO" id="GO:0003676">
    <property type="term" value="F:nucleic acid binding"/>
    <property type="evidence" value="ECO:0007669"/>
    <property type="project" value="InterPro"/>
</dbReference>
<keyword evidence="5" id="KW-0548">Nucleotidyltransferase</keyword>
<evidence type="ECO:0000256" key="1">
    <source>
        <dbReference type="ARBA" id="ARBA00022722"/>
    </source>
</evidence>
<dbReference type="EC" id="2.7.7.7" evidence="5"/>
<evidence type="ECO:0000313" key="6">
    <source>
        <dbReference type="Proteomes" id="UP000561726"/>
    </source>
</evidence>
<comment type="caution">
    <text evidence="5">The sequence shown here is derived from an EMBL/GenBank/DDBJ whole genome shotgun (WGS) entry which is preliminary data.</text>
</comment>
<protein>
    <submittedName>
        <fullName evidence="5">DNA polymerase-3 subunit epsilon</fullName>
        <ecNumber evidence="5">2.7.7.7</ecNumber>
    </submittedName>
</protein>
<sequence length="411" mass="44054">MPASGFAVIDFETTGLFPGGHDRVIEVAVVHVTAEGQIEGQRETLINPGRDLGRQDIHRVRAADVMNAPTFAEVAPRLVSLLSGRVIVAHNAGFDTRFLMAELARANYPVADPVVSLCTMQLARDLLSGTGRSLADCCAAYDIDLTGAHRASVDAYATAQLLASYIASAANPSIWGDSLALAADYSWPTMSAAPRSWYERPDGAQEQTASTFLGRISTRLPEITGPAQDQEYLALLDRCLIDRHLSAHEAQALVLLAEELGLSRHRCEVLHSEYFTALARIAWSDNVLTTAEMADLVDVANLLDIPADALDAALDQPAASLIVVTTAHFKLHLGDLVVLTGDMARPRSAWESELLSRGFAPRSAVTKKVALLVAADPNSLSGKARKARDYGIPIVGEVALARLASAFPLTR</sequence>
<keyword evidence="1" id="KW-0540">Nuclease</keyword>
<keyword evidence="3" id="KW-0269">Exonuclease</keyword>
<evidence type="ECO:0000313" key="5">
    <source>
        <dbReference type="EMBL" id="MBB5639912.1"/>
    </source>
</evidence>
<dbReference type="SUPFAM" id="SSF53098">
    <property type="entry name" value="Ribonuclease H-like"/>
    <property type="match status" value="1"/>
</dbReference>
<accession>A0A7W8ZTJ8</accession>
<evidence type="ECO:0000256" key="3">
    <source>
        <dbReference type="ARBA" id="ARBA00022839"/>
    </source>
</evidence>
<dbReference type="EMBL" id="JACHBQ010000001">
    <property type="protein sequence ID" value="MBB5639912.1"/>
    <property type="molecule type" value="Genomic_DNA"/>
</dbReference>